<dbReference type="KEGG" id="vdi:Vdis_0180"/>
<proteinExistence type="predicted"/>
<dbReference type="PROSITE" id="PS50035">
    <property type="entry name" value="PLD"/>
    <property type="match status" value="1"/>
</dbReference>
<evidence type="ECO:0000259" key="1">
    <source>
        <dbReference type="PROSITE" id="PS50035"/>
    </source>
</evidence>
<dbReference type="EMBL" id="CP002100">
    <property type="protein sequence ID" value="ADN49593.1"/>
    <property type="molecule type" value="Genomic_DNA"/>
</dbReference>
<dbReference type="STRING" id="572478.Vdis_0180"/>
<dbReference type="SUPFAM" id="SSF56024">
    <property type="entry name" value="Phospholipase D/nuclease"/>
    <property type="match status" value="1"/>
</dbReference>
<protein>
    <recommendedName>
        <fullName evidence="1">PLD phosphodiesterase domain-containing protein</fullName>
    </recommendedName>
</protein>
<evidence type="ECO:0000313" key="2">
    <source>
        <dbReference type="EMBL" id="ADN49593.1"/>
    </source>
</evidence>
<sequence length="241" mass="28159">MSIEELMRRFLHESFGSKYIYIISPWITPFTLSSRFIHYPYVSSNNVIDVLKALSNSGVGVKVLMRCIDDSMDIQLIRVLTNLVRERQIILNNEVKSFFRDRIDDFLNRANAMIDLARDLKDAVRFDLGADDKLLTWYRLHTKLYINDHSVIMGSANFTRGGILDDGNWECVSHFTKEENTEIYNYALRVAQHYFSISKGFSDCERRVVRIVNEFGGVVNEPIYSIEDLIEYLERVRDSLY</sequence>
<feature type="domain" description="PLD phosphodiesterase" evidence="1">
    <location>
        <begin position="136"/>
        <end position="162"/>
    </location>
</feature>
<evidence type="ECO:0000313" key="3">
    <source>
        <dbReference type="Proteomes" id="UP000006681"/>
    </source>
</evidence>
<dbReference type="GO" id="GO:0003824">
    <property type="term" value="F:catalytic activity"/>
    <property type="evidence" value="ECO:0007669"/>
    <property type="project" value="InterPro"/>
</dbReference>
<gene>
    <name evidence="2" type="ordered locus">Vdis_0180</name>
</gene>
<dbReference type="Proteomes" id="UP000006681">
    <property type="component" value="Chromosome"/>
</dbReference>
<dbReference type="AlphaFoldDB" id="E1QSS6"/>
<dbReference type="Pfam" id="PF13091">
    <property type="entry name" value="PLDc_2"/>
    <property type="match status" value="1"/>
</dbReference>
<organism evidence="2 3">
    <name type="scientific">Vulcanisaeta distributa (strain DSM 14429 / JCM 11212 / NBRC 100878 / IC-017)</name>
    <dbReference type="NCBI Taxonomy" id="572478"/>
    <lineage>
        <taxon>Archaea</taxon>
        <taxon>Thermoproteota</taxon>
        <taxon>Thermoprotei</taxon>
        <taxon>Thermoproteales</taxon>
        <taxon>Thermoproteaceae</taxon>
        <taxon>Vulcanisaeta</taxon>
    </lineage>
</organism>
<reference evidence="2 3" key="1">
    <citation type="journal article" date="2010" name="Stand. Genomic Sci.">
        <title>Complete genome sequence of Vulcanisaeta distributa type strain (IC-017).</title>
        <authorList>
            <person name="Mavromatis K."/>
            <person name="Sikorski J."/>
            <person name="Pabst E."/>
            <person name="Teshima H."/>
            <person name="Lapidus A."/>
            <person name="Lucas S."/>
            <person name="Nolan M."/>
            <person name="Glavina Del Rio T."/>
            <person name="Cheng J.F."/>
            <person name="Bruce D."/>
            <person name="Goodwin L."/>
            <person name="Pitluck S."/>
            <person name="Liolios K."/>
            <person name="Ivanova N."/>
            <person name="Mikhailova N."/>
            <person name="Pati A."/>
            <person name="Chen A."/>
            <person name="Palaniappan K."/>
            <person name="Land M."/>
            <person name="Hauser L."/>
            <person name="Chang Y.J."/>
            <person name="Jeffries C.D."/>
            <person name="Rohde M."/>
            <person name="Spring S."/>
            <person name="Goker M."/>
            <person name="Wirth R."/>
            <person name="Woyke T."/>
            <person name="Bristow J."/>
            <person name="Eisen J.A."/>
            <person name="Markowitz V."/>
            <person name="Hugenholtz P."/>
            <person name="Klenk H.P."/>
            <person name="Kyrpides N.C."/>
        </authorList>
    </citation>
    <scope>NUCLEOTIDE SEQUENCE [LARGE SCALE GENOMIC DNA]</scope>
    <source>
        <strain evidence="3">DSM 14429 / JCM 11212 / NBRC 100878 / IC-017</strain>
    </source>
</reference>
<dbReference type="InterPro" id="IPR025202">
    <property type="entry name" value="PLD-like_dom"/>
</dbReference>
<keyword evidence="3" id="KW-1185">Reference proteome</keyword>
<reference evidence="3" key="2">
    <citation type="journal article" date="2010" name="Stand. Genomic Sci.">
        <title>Complete genome sequence of Vulcanisaeta distributa type strain (IC-017T).</title>
        <authorList>
            <person name="Mavromatis K."/>
            <person name="Sikorski J."/>
            <person name="Pabst E."/>
            <person name="Teshima H."/>
            <person name="Lapidus A."/>
            <person name="Lucas S."/>
            <person name="Nolan M."/>
            <person name="Glavina Del Rio T."/>
            <person name="Cheng J."/>
            <person name="Bruce D."/>
            <person name="Goodwin L."/>
            <person name="Pitluck S."/>
            <person name="Liolios K."/>
            <person name="Ivanova N."/>
            <person name="Mikhailova N."/>
            <person name="Pati A."/>
            <person name="Chen A."/>
            <person name="Palaniappan K."/>
            <person name="Land M."/>
            <person name="Hauser L."/>
            <person name="Chang Y."/>
            <person name="Jeffries C."/>
            <person name="Rohde M."/>
            <person name="Spring S."/>
            <person name="Goker M."/>
            <person name="Wirth R."/>
            <person name="Woyke T."/>
            <person name="Bristow J."/>
            <person name="Eisen J."/>
            <person name="Markowitz V."/>
            <person name="Hugenholtz P."/>
            <person name="Klenk H."/>
            <person name="Kyrpides N."/>
        </authorList>
    </citation>
    <scope>NUCLEOTIDE SEQUENCE [LARGE SCALE GENOMIC DNA]</scope>
    <source>
        <strain evidence="3">DSM 14429 / JCM 11212 / NBRC 100878 / IC-017</strain>
    </source>
</reference>
<dbReference type="Gene3D" id="3.30.870.10">
    <property type="entry name" value="Endonuclease Chain A"/>
    <property type="match status" value="1"/>
</dbReference>
<name>E1QSS6_VULDI</name>
<accession>E1QSS6</accession>
<dbReference type="HOGENOM" id="CLU_1149863_0_0_2"/>
<dbReference type="InterPro" id="IPR001736">
    <property type="entry name" value="PLipase_D/transphosphatidylase"/>
</dbReference>